<protein>
    <submittedName>
        <fullName evidence="1">Uncharacterized protein</fullName>
    </submittedName>
</protein>
<proteinExistence type="predicted"/>
<keyword evidence="2" id="KW-1185">Reference proteome</keyword>
<evidence type="ECO:0000313" key="1">
    <source>
        <dbReference type="EMBL" id="CAB3774527.1"/>
    </source>
</evidence>
<sequence length="99" mass="10642">MPIQRLKEALAEIRQIARAAPVLAADGAVALLEKLSPALEHVDSSSGAMGTVVNCAIDALVPVIAGVDVPAPVRMRWLERPFDTLQDDPMPYIEQLGDR</sequence>
<evidence type="ECO:0000313" key="2">
    <source>
        <dbReference type="Proteomes" id="UP000494363"/>
    </source>
</evidence>
<dbReference type="AlphaFoldDB" id="A0A6J5FAP2"/>
<gene>
    <name evidence="1" type="ORF">LMG29542_07904</name>
</gene>
<dbReference type="Proteomes" id="UP000494363">
    <property type="component" value="Unassembled WGS sequence"/>
</dbReference>
<name>A0A6J5FAP2_9BURK</name>
<accession>A0A6J5FAP2</accession>
<dbReference type="RefSeq" id="WP_246356317.1">
    <property type="nucleotide sequence ID" value="NZ_CADIKH010000129.1"/>
</dbReference>
<reference evidence="1 2" key="1">
    <citation type="submission" date="2020-04" db="EMBL/GenBank/DDBJ databases">
        <authorList>
            <person name="De Canck E."/>
        </authorList>
    </citation>
    <scope>NUCLEOTIDE SEQUENCE [LARGE SCALE GENOMIC DNA]</scope>
    <source>
        <strain evidence="1 2">LMG 29542</strain>
    </source>
</reference>
<organism evidence="1 2">
    <name type="scientific">Paraburkholderia humisilvae</name>
    <dbReference type="NCBI Taxonomy" id="627669"/>
    <lineage>
        <taxon>Bacteria</taxon>
        <taxon>Pseudomonadati</taxon>
        <taxon>Pseudomonadota</taxon>
        <taxon>Betaproteobacteria</taxon>
        <taxon>Burkholderiales</taxon>
        <taxon>Burkholderiaceae</taxon>
        <taxon>Paraburkholderia</taxon>
    </lineage>
</organism>
<dbReference type="EMBL" id="CADIKH010000129">
    <property type="protein sequence ID" value="CAB3774527.1"/>
    <property type="molecule type" value="Genomic_DNA"/>
</dbReference>